<dbReference type="EMBL" id="CVRI01000064">
    <property type="protein sequence ID" value="CRL05162.1"/>
    <property type="molecule type" value="Genomic_DNA"/>
</dbReference>
<organism evidence="1 2">
    <name type="scientific">Clunio marinus</name>
    <dbReference type="NCBI Taxonomy" id="568069"/>
    <lineage>
        <taxon>Eukaryota</taxon>
        <taxon>Metazoa</taxon>
        <taxon>Ecdysozoa</taxon>
        <taxon>Arthropoda</taxon>
        <taxon>Hexapoda</taxon>
        <taxon>Insecta</taxon>
        <taxon>Pterygota</taxon>
        <taxon>Neoptera</taxon>
        <taxon>Endopterygota</taxon>
        <taxon>Diptera</taxon>
        <taxon>Nematocera</taxon>
        <taxon>Chironomoidea</taxon>
        <taxon>Chironomidae</taxon>
        <taxon>Clunio</taxon>
    </lineage>
</organism>
<protein>
    <submittedName>
        <fullName evidence="1">CLUMA_CG018642, isoform A</fullName>
    </submittedName>
</protein>
<name>A0A1J1IZM6_9DIPT</name>
<gene>
    <name evidence="1" type="ORF">CLUMA_CG018642</name>
</gene>
<evidence type="ECO:0000313" key="2">
    <source>
        <dbReference type="Proteomes" id="UP000183832"/>
    </source>
</evidence>
<proteinExistence type="predicted"/>
<dbReference type="Proteomes" id="UP000183832">
    <property type="component" value="Unassembled WGS sequence"/>
</dbReference>
<accession>A0A1J1IZM6</accession>
<sequence length="63" mass="7315">MYRQGMKGDSIKRSVSVENGIWMNRNFVGLGMKKLLVKNSMKSIAICRNPQVPHHMQIKRQNE</sequence>
<dbReference type="AlphaFoldDB" id="A0A1J1IZM6"/>
<keyword evidence="2" id="KW-1185">Reference proteome</keyword>
<reference evidence="1 2" key="1">
    <citation type="submission" date="2015-04" db="EMBL/GenBank/DDBJ databases">
        <authorList>
            <person name="Syromyatnikov M.Y."/>
            <person name="Popov V.N."/>
        </authorList>
    </citation>
    <scope>NUCLEOTIDE SEQUENCE [LARGE SCALE GENOMIC DNA]</scope>
</reference>
<evidence type="ECO:0000313" key="1">
    <source>
        <dbReference type="EMBL" id="CRL05162.1"/>
    </source>
</evidence>